<keyword evidence="1" id="KW-1133">Transmembrane helix</keyword>
<accession>A0A9W7LB22</accession>
<sequence>MSLAAILSPLAYASSAFILLPAGRDIFSPTTPILPGEDKNMPLMTPASPKAKIFMWGVWGLNHCALSALKILAVYRGDKEMLLFTGVTAAITLGYLIKERGSFKEADGDVDGFVAVCTVQTISLLGLALM</sequence>
<feature type="chain" id="PRO_5040740369" evidence="2">
    <location>
        <begin position="16"/>
        <end position="130"/>
    </location>
</feature>
<dbReference type="AlphaFoldDB" id="A0A9W7LB22"/>
<reference evidence="4" key="1">
    <citation type="journal article" date="2023" name="Commun. Biol.">
        <title>Genome analysis of Parmales, the sister group of diatoms, reveals the evolutionary specialization of diatoms from phago-mixotrophs to photoautotrophs.</title>
        <authorList>
            <person name="Ban H."/>
            <person name="Sato S."/>
            <person name="Yoshikawa S."/>
            <person name="Yamada K."/>
            <person name="Nakamura Y."/>
            <person name="Ichinomiya M."/>
            <person name="Sato N."/>
            <person name="Blanc-Mathieu R."/>
            <person name="Endo H."/>
            <person name="Kuwata A."/>
            <person name="Ogata H."/>
        </authorList>
    </citation>
    <scope>NUCLEOTIDE SEQUENCE [LARGE SCALE GENOMIC DNA]</scope>
</reference>
<feature type="signal peptide" evidence="2">
    <location>
        <begin position="1"/>
        <end position="15"/>
    </location>
</feature>
<evidence type="ECO:0000256" key="2">
    <source>
        <dbReference type="SAM" id="SignalP"/>
    </source>
</evidence>
<evidence type="ECO:0000313" key="3">
    <source>
        <dbReference type="EMBL" id="GMI42852.1"/>
    </source>
</evidence>
<evidence type="ECO:0000256" key="1">
    <source>
        <dbReference type="SAM" id="Phobius"/>
    </source>
</evidence>
<keyword evidence="1" id="KW-0472">Membrane</keyword>
<name>A0A9W7LB22_9STRA</name>
<keyword evidence="2" id="KW-0732">Signal</keyword>
<protein>
    <submittedName>
        <fullName evidence="3">Uncharacterized protein</fullName>
    </submittedName>
</protein>
<feature type="transmembrane region" description="Helical" evidence="1">
    <location>
        <begin position="53"/>
        <end position="74"/>
    </location>
</feature>
<dbReference type="Proteomes" id="UP001165065">
    <property type="component" value="Unassembled WGS sequence"/>
</dbReference>
<feature type="transmembrane region" description="Helical" evidence="1">
    <location>
        <begin position="81"/>
        <end position="98"/>
    </location>
</feature>
<keyword evidence="4" id="KW-1185">Reference proteome</keyword>
<dbReference type="EMBL" id="BRYA01000182">
    <property type="protein sequence ID" value="GMI42852.1"/>
    <property type="molecule type" value="Genomic_DNA"/>
</dbReference>
<keyword evidence="1" id="KW-0812">Transmembrane</keyword>
<gene>
    <name evidence="3" type="ORF">TrCOL_g4927</name>
</gene>
<evidence type="ECO:0000313" key="4">
    <source>
        <dbReference type="Proteomes" id="UP001165065"/>
    </source>
</evidence>
<proteinExistence type="predicted"/>
<feature type="transmembrane region" description="Helical" evidence="1">
    <location>
        <begin position="110"/>
        <end position="129"/>
    </location>
</feature>
<dbReference type="OrthoDB" id="10265293at2759"/>
<organism evidence="3 4">
    <name type="scientific">Triparma columacea</name>
    <dbReference type="NCBI Taxonomy" id="722753"/>
    <lineage>
        <taxon>Eukaryota</taxon>
        <taxon>Sar</taxon>
        <taxon>Stramenopiles</taxon>
        <taxon>Ochrophyta</taxon>
        <taxon>Bolidophyceae</taxon>
        <taxon>Parmales</taxon>
        <taxon>Triparmaceae</taxon>
        <taxon>Triparma</taxon>
    </lineage>
</organism>
<comment type="caution">
    <text evidence="3">The sequence shown here is derived from an EMBL/GenBank/DDBJ whole genome shotgun (WGS) entry which is preliminary data.</text>
</comment>